<proteinExistence type="inferred from homology"/>
<dbReference type="PANTHER" id="PTHR11472:SF34">
    <property type="entry name" value="REGULATOR OF TELOMERE ELONGATION HELICASE 1"/>
    <property type="match status" value="1"/>
</dbReference>
<keyword evidence="3" id="KW-0067">ATP-binding</keyword>
<dbReference type="Gene3D" id="3.40.50.300">
    <property type="entry name" value="P-loop containing nucleotide triphosphate hydrolases"/>
    <property type="match status" value="2"/>
</dbReference>
<feature type="region of interest" description="Disordered" evidence="5">
    <location>
        <begin position="559"/>
        <end position="580"/>
    </location>
</feature>
<gene>
    <name evidence="7" type="ORF">Hsw_PA0202</name>
</gene>
<reference evidence="7 8" key="1">
    <citation type="submission" date="2014-01" db="EMBL/GenBank/DDBJ databases">
        <title>Complete sequence of plasmid1 of ionizing-radiation resistance bacterium Hymenobacter swuensis DY53.</title>
        <authorList>
            <person name="Jung J.-H."/>
            <person name="Jeong S.-W."/>
            <person name="Joe M.-H."/>
            <person name="Cho y.-j."/>
            <person name="Kim M.-K."/>
            <person name="Lim S.-Y."/>
        </authorList>
    </citation>
    <scope>NUCLEOTIDE SEQUENCE [LARGE SCALE GENOMIC DNA]</scope>
    <source>
        <strain evidence="7 8">DY53</strain>
        <plasmid evidence="7 8">pHsw1</plasmid>
    </source>
</reference>
<dbReference type="AlphaFoldDB" id="W8F142"/>
<name>W8F142_9BACT</name>
<dbReference type="SMART" id="SM00491">
    <property type="entry name" value="HELICc2"/>
    <property type="match status" value="1"/>
</dbReference>
<geneLocation type="plasmid" evidence="7 8">
    <name>pHsw1</name>
</geneLocation>
<keyword evidence="7" id="KW-0614">Plasmid</keyword>
<feature type="domain" description="Helicase ATP-binding" evidence="6">
    <location>
        <begin position="298"/>
        <end position="582"/>
    </location>
</feature>
<evidence type="ECO:0000256" key="1">
    <source>
        <dbReference type="ARBA" id="ARBA00022741"/>
    </source>
</evidence>
<dbReference type="PATRIC" id="fig|1227739.3.peg.229"/>
<dbReference type="GO" id="GO:0003676">
    <property type="term" value="F:nucleic acid binding"/>
    <property type="evidence" value="ECO:0007669"/>
    <property type="project" value="InterPro"/>
</dbReference>
<dbReference type="GO" id="GO:0005524">
    <property type="term" value="F:ATP binding"/>
    <property type="evidence" value="ECO:0007669"/>
    <property type="project" value="UniProtKB-KW"/>
</dbReference>
<sequence>MFATGAYRPDTKHGLLHLGVLPLQPGAEVEHWLLNPERDYPKAVTEASGIGRDRSRQHPTWGEAAATIQPVLAGFDVLLIMDRAGEPSAERHWLEQCVLAGLERPPVCIGLDELLAFFLPGEELDDADELLRTFVVRDKAASEQLGYAKRNADGRVPQLPFVLYAMRRALRRVLASLLRPEGTGPQQWLPIFSLLDSVVRRAPRQRTSRAYRLLHTLARQPRCCDEATPAPTDQPLSIPPALPAWPSSEHVETLVFNYLARWRDRPDDATAPELGLGDVSEKQVADAFEELGKRLAGAGRDSKDKLQTRPQQVEYAQFVAQSIGGRGAYAIEAGTGTGKTYGYLVPALEYLRHAPSALVVVATSTKNLQEQMRRGELPRLLREPDGRRNPRYQAIRTATLKGKNCYLCAMALAQAYDDCFQLSADWAEGLAWLYLLLRLRDTEGEIEGVARPLNAHPQLGPFLRGLVRRVAADRACRHAPLPGRKPCVYPAHRARAEQAHLLIVNHHKLALLPLKVVERATVCVIDEADRFPDNFRSALASSLDARELQEELFEPLLDGSRLPSRRPTANSKPQDEARTERRAVPFLPELDERLYEVQEQLWREVPAAEQPGPDEASRAAYELVEEARLAELGSQAALLEEVALLMLETPVAADTRQSADAAWQLLAIESAPFRRRQALRTAARAVAASYEPLRESQLLLTHLSSQFQSRGGRLAPLPFPAGGTHWQDNLRVAEHGRPPIFRPFHQELVAALQPLQPPLADASHQLGCLRRHLVQALNISLSSGEAADEDAPDVESSGSYDERLYRRAERFAELAQSQAEILVRLLSEFPCRGYVPVVERDPVAGPLSWQLGRQPYELWSYLGATPDPATGHPLVREPDEADEAFQARWLAARAALQRLSREPDKPLLEQFRSVIFTSATLYVQGTLQYFRQQLDLRVPFAGEQRIRPLFDYNNERGEQVLAGIPTYLPQFRAGARPDEKRAWCEIQLRTLLPLLVALEGRTLVLFTSNEEMHLAADWLRERLAAHDIELLVQNGASQWEIRRFRQLEQSVLLGVDRMWTGVDFAGPTLSQVIVWRLPFPSLGEPLISHRKRYEPDEVFWGQFYRPAARLKLRQGFGRLVRRQRDRGAFVVLDARAATGFYANVLDELEVEAFHRFGTPTALFEQTAGPLLKLLELGADFHRRELSVSRLLELSQ</sequence>
<evidence type="ECO:0000256" key="4">
    <source>
        <dbReference type="ARBA" id="ARBA00038058"/>
    </source>
</evidence>
<keyword evidence="2" id="KW-0378">Hydrolase</keyword>
<evidence type="ECO:0000313" key="8">
    <source>
        <dbReference type="Proteomes" id="UP000019423"/>
    </source>
</evidence>
<organism evidence="7 8">
    <name type="scientific">Hymenobacter swuensis DY53</name>
    <dbReference type="NCBI Taxonomy" id="1227739"/>
    <lineage>
        <taxon>Bacteria</taxon>
        <taxon>Pseudomonadati</taxon>
        <taxon>Bacteroidota</taxon>
        <taxon>Cytophagia</taxon>
        <taxon>Cytophagales</taxon>
        <taxon>Hymenobacteraceae</taxon>
        <taxon>Hymenobacter</taxon>
    </lineage>
</organism>
<dbReference type="InterPro" id="IPR014013">
    <property type="entry name" value="Helic_SF1/SF2_ATP-bd_DinG/Rad3"/>
</dbReference>
<evidence type="ECO:0000259" key="6">
    <source>
        <dbReference type="PROSITE" id="PS51193"/>
    </source>
</evidence>
<protein>
    <recommendedName>
        <fullName evidence="6">Helicase ATP-binding domain-containing protein</fullName>
    </recommendedName>
</protein>
<dbReference type="PANTHER" id="PTHR11472">
    <property type="entry name" value="DNA REPAIR DEAD HELICASE RAD3/XP-D SUBFAMILY MEMBER"/>
    <property type="match status" value="1"/>
</dbReference>
<dbReference type="InterPro" id="IPR045028">
    <property type="entry name" value="DinG/Rad3-like"/>
</dbReference>
<dbReference type="eggNOG" id="COG1199">
    <property type="taxonomic scope" value="Bacteria"/>
</dbReference>
<evidence type="ECO:0000256" key="2">
    <source>
        <dbReference type="ARBA" id="ARBA00022801"/>
    </source>
</evidence>
<dbReference type="HOGENOM" id="CLU_271347_0_0_10"/>
<evidence type="ECO:0000256" key="3">
    <source>
        <dbReference type="ARBA" id="ARBA00022840"/>
    </source>
</evidence>
<dbReference type="GO" id="GO:0016818">
    <property type="term" value="F:hydrolase activity, acting on acid anhydrides, in phosphorus-containing anhydrides"/>
    <property type="evidence" value="ECO:0007669"/>
    <property type="project" value="InterPro"/>
</dbReference>
<dbReference type="GO" id="GO:0006139">
    <property type="term" value="P:nucleobase-containing compound metabolic process"/>
    <property type="evidence" value="ECO:0007669"/>
    <property type="project" value="InterPro"/>
</dbReference>
<dbReference type="InterPro" id="IPR006555">
    <property type="entry name" value="ATP-dep_Helicase_C"/>
</dbReference>
<dbReference type="PROSITE" id="PS51193">
    <property type="entry name" value="HELICASE_ATP_BIND_2"/>
    <property type="match status" value="1"/>
</dbReference>
<dbReference type="Proteomes" id="UP000019423">
    <property type="component" value="Plasmid pHsw1"/>
</dbReference>
<dbReference type="InterPro" id="IPR027417">
    <property type="entry name" value="P-loop_NTPase"/>
</dbReference>
<dbReference type="GO" id="GO:0003678">
    <property type="term" value="F:DNA helicase activity"/>
    <property type="evidence" value="ECO:0007669"/>
    <property type="project" value="TreeGrafter"/>
</dbReference>
<keyword evidence="8" id="KW-1185">Reference proteome</keyword>
<comment type="similarity">
    <text evidence="4">Belongs to the helicase family. DinG subfamily.</text>
</comment>
<dbReference type="EMBL" id="CP007144">
    <property type="protein sequence ID" value="AHJ95535.1"/>
    <property type="molecule type" value="Genomic_DNA"/>
</dbReference>
<evidence type="ECO:0000256" key="5">
    <source>
        <dbReference type="SAM" id="MobiDB-lite"/>
    </source>
</evidence>
<dbReference type="SUPFAM" id="SSF52540">
    <property type="entry name" value="P-loop containing nucleoside triphosphate hydrolases"/>
    <property type="match status" value="2"/>
</dbReference>
<accession>W8F142</accession>
<evidence type="ECO:0000313" key="7">
    <source>
        <dbReference type="EMBL" id="AHJ95535.1"/>
    </source>
</evidence>
<keyword evidence="1" id="KW-0547">Nucleotide-binding</keyword>
<dbReference type="Pfam" id="PF13307">
    <property type="entry name" value="Helicase_C_2"/>
    <property type="match status" value="1"/>
</dbReference>
<dbReference type="KEGG" id="hsw:Hsw_PA0202"/>